<dbReference type="GO" id="GO:0005634">
    <property type="term" value="C:nucleus"/>
    <property type="evidence" value="ECO:0007669"/>
    <property type="project" value="UniProtKB-SubCell"/>
</dbReference>
<dbReference type="KEGG" id="nta:107798430"/>
<evidence type="ECO:0000256" key="10">
    <source>
        <dbReference type="ARBA" id="ARBA00023242"/>
    </source>
</evidence>
<dbReference type="InterPro" id="IPR051657">
    <property type="entry name" value="RNF168/RNF169_E3_ubiq-ligase"/>
</dbReference>
<dbReference type="RefSeq" id="XP_016476903.1">
    <property type="nucleotide sequence ID" value="XM_016621417.1"/>
</dbReference>
<dbReference type="InterPro" id="IPR018957">
    <property type="entry name" value="Znf_C3HC4_RING-type"/>
</dbReference>
<name>A0A1S4AKG2_TOBAC</name>
<evidence type="ECO:0000313" key="14">
    <source>
        <dbReference type="Proteomes" id="UP000790787"/>
    </source>
</evidence>
<organism evidence="14 15">
    <name type="scientific">Nicotiana tabacum</name>
    <name type="common">Common tobacco</name>
    <dbReference type="NCBI Taxonomy" id="4097"/>
    <lineage>
        <taxon>Eukaryota</taxon>
        <taxon>Viridiplantae</taxon>
        <taxon>Streptophyta</taxon>
        <taxon>Embryophyta</taxon>
        <taxon>Tracheophyta</taxon>
        <taxon>Spermatophyta</taxon>
        <taxon>Magnoliopsida</taxon>
        <taxon>eudicotyledons</taxon>
        <taxon>Gunneridae</taxon>
        <taxon>Pentapetalae</taxon>
        <taxon>asterids</taxon>
        <taxon>lamiids</taxon>
        <taxon>Solanales</taxon>
        <taxon>Solanaceae</taxon>
        <taxon>Nicotianoideae</taxon>
        <taxon>Nicotianeae</taxon>
        <taxon>Nicotiana</taxon>
    </lineage>
</organism>
<comment type="subcellular location">
    <subcellularLocation>
        <location evidence="2">Nucleus</location>
    </subcellularLocation>
</comment>
<keyword evidence="8" id="KW-0833">Ubl conjugation pathway</keyword>
<feature type="region of interest" description="Disordered" evidence="12">
    <location>
        <begin position="81"/>
        <end position="162"/>
    </location>
</feature>
<evidence type="ECO:0000256" key="1">
    <source>
        <dbReference type="ARBA" id="ARBA00000900"/>
    </source>
</evidence>
<keyword evidence="10" id="KW-0539">Nucleus</keyword>
<evidence type="ECO:0000256" key="2">
    <source>
        <dbReference type="ARBA" id="ARBA00004123"/>
    </source>
</evidence>
<keyword evidence="9" id="KW-0862">Zinc</keyword>
<dbReference type="Proteomes" id="UP000790787">
    <property type="component" value="Chromosome 17"/>
</dbReference>
<dbReference type="AlphaFoldDB" id="A0A1S4AKG2"/>
<dbReference type="PROSITE" id="PS50089">
    <property type="entry name" value="ZF_RING_2"/>
    <property type="match status" value="1"/>
</dbReference>
<keyword evidence="7 11" id="KW-0863">Zinc-finger</keyword>
<dbReference type="InterPro" id="IPR001841">
    <property type="entry name" value="Znf_RING"/>
</dbReference>
<dbReference type="InterPro" id="IPR013083">
    <property type="entry name" value="Znf_RING/FYVE/PHD"/>
</dbReference>
<evidence type="ECO:0000313" key="15">
    <source>
        <dbReference type="RefSeq" id="XP_016476903.1"/>
    </source>
</evidence>
<feature type="compositionally biased region" description="Basic and acidic residues" evidence="12">
    <location>
        <begin position="132"/>
        <end position="159"/>
    </location>
</feature>
<sequence>MPKTCIHFLLSNSSFHPRNRESQYRMVNEEVKKSPSNAKAEDGEKREALLFSPRFRSVAAMAGWDEEALLMATLIVEDTPESQRKQNKLPGLQRFVTPPSNSRRKRRAQKKSPASVRVVVLDLDDDDDDDDAAKQETEKKKTEPKSTGEGDKKEAEASKEQSSSASANLCMDQLRAELSCAICLEICYEPSTTPCGHSFCRKCLRSATDKCGKKCPKCRQLISNGRYCTVNTVLWNTI</sequence>
<dbReference type="InterPro" id="IPR017907">
    <property type="entry name" value="Znf_RING_CS"/>
</dbReference>
<dbReference type="STRING" id="4097.A0A1S4AKG2"/>
<evidence type="ECO:0000256" key="11">
    <source>
        <dbReference type="PROSITE-ProRule" id="PRU00175"/>
    </source>
</evidence>
<keyword evidence="14" id="KW-1185">Reference proteome</keyword>
<dbReference type="GeneID" id="107798430"/>
<evidence type="ECO:0000256" key="4">
    <source>
        <dbReference type="ARBA" id="ARBA00022679"/>
    </source>
</evidence>
<dbReference type="GO" id="GO:0008270">
    <property type="term" value="F:zinc ion binding"/>
    <property type="evidence" value="ECO:0007669"/>
    <property type="project" value="UniProtKB-KW"/>
</dbReference>
<evidence type="ECO:0000256" key="6">
    <source>
        <dbReference type="ARBA" id="ARBA00022763"/>
    </source>
</evidence>
<gene>
    <name evidence="15" type="primary">LOC107798430</name>
</gene>
<dbReference type="Pfam" id="PF00097">
    <property type="entry name" value="zf-C3HC4"/>
    <property type="match status" value="1"/>
</dbReference>
<dbReference type="GO" id="GO:0061630">
    <property type="term" value="F:ubiquitin protein ligase activity"/>
    <property type="evidence" value="ECO:0007669"/>
    <property type="project" value="UniProtKB-EC"/>
</dbReference>
<protein>
    <recommendedName>
        <fullName evidence="3">RING-type E3 ubiquitin transferase</fullName>
        <ecNumber evidence="3">2.3.2.27</ecNumber>
    </recommendedName>
</protein>
<feature type="domain" description="RING-type" evidence="13">
    <location>
        <begin position="180"/>
        <end position="219"/>
    </location>
</feature>
<dbReference type="PaxDb" id="4097-A0A1S4AKG2"/>
<dbReference type="PANTHER" id="PTHR23328:SF0">
    <property type="entry name" value="RING-TYPE DOMAIN-CONTAINING PROTEIN"/>
    <property type="match status" value="1"/>
</dbReference>
<dbReference type="SUPFAM" id="SSF57850">
    <property type="entry name" value="RING/U-box"/>
    <property type="match status" value="1"/>
</dbReference>
<dbReference type="SMR" id="A0A1S4AKG2"/>
<dbReference type="EC" id="2.3.2.27" evidence="3"/>
<evidence type="ECO:0000256" key="5">
    <source>
        <dbReference type="ARBA" id="ARBA00022723"/>
    </source>
</evidence>
<dbReference type="PROSITE" id="PS00518">
    <property type="entry name" value="ZF_RING_1"/>
    <property type="match status" value="1"/>
</dbReference>
<evidence type="ECO:0000256" key="8">
    <source>
        <dbReference type="ARBA" id="ARBA00022786"/>
    </source>
</evidence>
<evidence type="ECO:0000256" key="12">
    <source>
        <dbReference type="SAM" id="MobiDB-lite"/>
    </source>
</evidence>
<keyword evidence="6" id="KW-0227">DNA damage</keyword>
<reference evidence="15" key="2">
    <citation type="submission" date="2025-08" db="UniProtKB">
        <authorList>
            <consortium name="RefSeq"/>
        </authorList>
    </citation>
    <scope>IDENTIFICATION</scope>
    <source>
        <tissue evidence="15">Leaf</tissue>
    </source>
</reference>
<dbReference type="OMA" id="MARRAMN"/>
<proteinExistence type="predicted"/>
<evidence type="ECO:0000256" key="3">
    <source>
        <dbReference type="ARBA" id="ARBA00012483"/>
    </source>
</evidence>
<feature type="compositionally biased region" description="Acidic residues" evidence="12">
    <location>
        <begin position="122"/>
        <end position="131"/>
    </location>
</feature>
<accession>A0A1S4AKG2</accession>
<evidence type="ECO:0000259" key="13">
    <source>
        <dbReference type="PROSITE" id="PS50089"/>
    </source>
</evidence>
<evidence type="ECO:0000256" key="7">
    <source>
        <dbReference type="ARBA" id="ARBA00022771"/>
    </source>
</evidence>
<reference evidence="14" key="1">
    <citation type="journal article" date="2014" name="Nat. Commun.">
        <title>The tobacco genome sequence and its comparison with those of tomato and potato.</title>
        <authorList>
            <person name="Sierro N."/>
            <person name="Battey J.N."/>
            <person name="Ouadi S."/>
            <person name="Bakaher N."/>
            <person name="Bovet L."/>
            <person name="Willig A."/>
            <person name="Goepfert S."/>
            <person name="Peitsch M.C."/>
            <person name="Ivanov N.V."/>
        </authorList>
    </citation>
    <scope>NUCLEOTIDE SEQUENCE [LARGE SCALE GENOMIC DNA]</scope>
</reference>
<keyword evidence="5" id="KW-0479">Metal-binding</keyword>
<evidence type="ECO:0000256" key="9">
    <source>
        <dbReference type="ARBA" id="ARBA00022833"/>
    </source>
</evidence>
<dbReference type="PANTHER" id="PTHR23328">
    <property type="entry name" value="RING-TYPE DOMAIN-CONTAINING PROTEIN"/>
    <property type="match status" value="1"/>
</dbReference>
<dbReference type="RefSeq" id="XP_016476903.1">
    <property type="nucleotide sequence ID" value="XM_016621417.2"/>
</dbReference>
<dbReference type="Gene3D" id="3.30.40.10">
    <property type="entry name" value="Zinc/RING finger domain, C3HC4 (zinc finger)"/>
    <property type="match status" value="1"/>
</dbReference>
<comment type="catalytic activity">
    <reaction evidence="1">
        <text>S-ubiquitinyl-[E2 ubiquitin-conjugating enzyme]-L-cysteine + [acceptor protein]-L-lysine = [E2 ubiquitin-conjugating enzyme]-L-cysteine + N(6)-ubiquitinyl-[acceptor protein]-L-lysine.</text>
        <dbReference type="EC" id="2.3.2.27"/>
    </reaction>
</comment>
<dbReference type="GO" id="GO:0006974">
    <property type="term" value="P:DNA damage response"/>
    <property type="evidence" value="ECO:0007669"/>
    <property type="project" value="UniProtKB-KW"/>
</dbReference>
<dbReference type="SMART" id="SM00184">
    <property type="entry name" value="RING"/>
    <property type="match status" value="1"/>
</dbReference>
<keyword evidence="4" id="KW-0808">Transferase</keyword>
<dbReference type="OrthoDB" id="6105938at2759"/>